<organism evidence="12">
    <name type="scientific">Planktothricoides sp. SpSt-374</name>
    <dbReference type="NCBI Taxonomy" id="2282167"/>
    <lineage>
        <taxon>Bacteria</taxon>
        <taxon>Bacillati</taxon>
        <taxon>Cyanobacteriota</taxon>
        <taxon>Cyanophyceae</taxon>
        <taxon>Oscillatoriophycideae</taxon>
        <taxon>Oscillatoriales</taxon>
        <taxon>Oscillatoriaceae</taxon>
        <taxon>Planktothricoides</taxon>
    </lineage>
</organism>
<keyword evidence="4 8" id="KW-0663">Pyridoxal phosphate</keyword>
<feature type="modified residue" description="N6-(pyridoxal phosphate)lysine" evidence="10">
    <location>
        <position position="127"/>
    </location>
</feature>
<dbReference type="GO" id="GO:0003941">
    <property type="term" value="F:L-serine ammonia-lyase activity"/>
    <property type="evidence" value="ECO:0007669"/>
    <property type="project" value="TreeGrafter"/>
</dbReference>
<dbReference type="GO" id="GO:0009088">
    <property type="term" value="P:threonine biosynthetic process"/>
    <property type="evidence" value="ECO:0007669"/>
    <property type="project" value="UniProtKB-UniRule"/>
</dbReference>
<feature type="binding site" evidence="9">
    <location>
        <position position="392"/>
    </location>
    <ligand>
        <name>pyridoxal 5'-phosphate</name>
        <dbReference type="ChEBI" id="CHEBI:597326"/>
    </ligand>
</feature>
<dbReference type="SUPFAM" id="SSF53686">
    <property type="entry name" value="Tryptophan synthase beta subunit-like PLP-dependent enzymes"/>
    <property type="match status" value="1"/>
</dbReference>
<protein>
    <recommendedName>
        <fullName evidence="3 7">Threonine synthase</fullName>
        <ecNumber evidence="7 8">4.2.3.1</ecNumber>
    </recommendedName>
</protein>
<keyword evidence="8" id="KW-0028">Amino-acid biosynthesis</keyword>
<evidence type="ECO:0000256" key="6">
    <source>
        <dbReference type="ARBA" id="ARBA00049144"/>
    </source>
</evidence>
<dbReference type="InterPro" id="IPR026260">
    <property type="entry name" value="Thr_Synthase_bac/arc"/>
</dbReference>
<dbReference type="InterPro" id="IPR036052">
    <property type="entry name" value="TrpB-like_PALP_sf"/>
</dbReference>
<dbReference type="GO" id="GO:0009097">
    <property type="term" value="P:isoleucine biosynthetic process"/>
    <property type="evidence" value="ECO:0007669"/>
    <property type="project" value="TreeGrafter"/>
</dbReference>
<evidence type="ECO:0000256" key="3">
    <source>
        <dbReference type="ARBA" id="ARBA00018679"/>
    </source>
</evidence>
<dbReference type="PIRSF" id="PIRSF038945">
    <property type="entry name" value="Thr_synthase"/>
    <property type="match status" value="1"/>
</dbReference>
<feature type="domain" description="Tryptophan synthase beta chain-like PALP" evidence="11">
    <location>
        <begin position="91"/>
        <end position="393"/>
    </location>
</feature>
<dbReference type="InterPro" id="IPR050147">
    <property type="entry name" value="Ser/Thr_Dehydratase"/>
</dbReference>
<reference evidence="12" key="1">
    <citation type="journal article" date="2020" name="mSystems">
        <title>Genome- and Community-Level Interaction Insights into Carbon Utilization and Element Cycling Functions of Hydrothermarchaeota in Hydrothermal Sediment.</title>
        <authorList>
            <person name="Zhou Z."/>
            <person name="Liu Y."/>
            <person name="Xu W."/>
            <person name="Pan J."/>
            <person name="Luo Z.H."/>
            <person name="Li M."/>
        </authorList>
    </citation>
    <scope>NUCLEOTIDE SEQUENCE [LARGE SCALE GENOMIC DNA]</scope>
    <source>
        <strain evidence="12">SpSt-374</strain>
    </source>
</reference>
<evidence type="ECO:0000256" key="8">
    <source>
        <dbReference type="PIRNR" id="PIRNR038945"/>
    </source>
</evidence>
<evidence type="ECO:0000256" key="4">
    <source>
        <dbReference type="ARBA" id="ARBA00022898"/>
    </source>
</evidence>
<accession>A0A7C3ZJH6</accession>
<comment type="caution">
    <text evidence="12">The sequence shown here is derived from an EMBL/GenBank/DDBJ whole genome shotgun (WGS) entry which is preliminary data.</text>
</comment>
<keyword evidence="8" id="KW-0791">Threonine biosynthesis</keyword>
<evidence type="ECO:0000256" key="1">
    <source>
        <dbReference type="ARBA" id="ARBA00001933"/>
    </source>
</evidence>
<evidence type="ECO:0000259" key="11">
    <source>
        <dbReference type="Pfam" id="PF00291"/>
    </source>
</evidence>
<dbReference type="FunFam" id="3.40.50.1100:FF:000012">
    <property type="entry name" value="Threonine synthase"/>
    <property type="match status" value="1"/>
</dbReference>
<dbReference type="EC" id="4.2.3.1" evidence="7 8"/>
<dbReference type="EMBL" id="DSPX01000013">
    <property type="protein sequence ID" value="HGF99340.1"/>
    <property type="molecule type" value="Genomic_DNA"/>
</dbReference>
<evidence type="ECO:0000256" key="9">
    <source>
        <dbReference type="PIRSR" id="PIRSR038945-1"/>
    </source>
</evidence>
<sequence>MTQATQTTTHNQEILNGSAFFDALKCKECGAEYEPKAIHVCEYCFGPLEVSYNYDALRRHVTRETIQAGPLSIWRYRPFLPVAGDNLIDVGTGMTPLVKAHRLARRLGIKNLYIKNDAVNMPTLSFKDRVVSVALTRARELGFTTVSCASTGNLANSTAAIAAKAGLDCCVFIPADLEAGKVLGTLVYGPVVMAVEGNYDQVNRLCSEVANTHGWGFVNINLRPYYSEGSKTLGYEVAEQLGWQLPDHVVAPLASGSLFTKIYKGFQEFIKVGLVEDKAVRFSGAQAEGCSPIASAFREGRDFIKPVKPNTIAKSIAIGNPADGVYAVDIAQKTNGNIESVTDPEIIEGIKLLAETEGIFTETAGGTTIAVLKKLVEAGKIDSDETTVVYITGNGLKTQEAVQGDIGAPLTIEAKLDSFERALERSRTLDRLEWQQVLV</sequence>
<feature type="binding site" evidence="9">
    <location>
        <position position="153"/>
    </location>
    <ligand>
        <name>pyridoxal 5'-phosphate</name>
        <dbReference type="ChEBI" id="CHEBI:597326"/>
    </ligand>
</feature>
<gene>
    <name evidence="12" type="ORF">ENR15_01370</name>
</gene>
<dbReference type="GO" id="GO:0004794">
    <property type="term" value="F:threonine deaminase activity"/>
    <property type="evidence" value="ECO:0007669"/>
    <property type="project" value="TreeGrafter"/>
</dbReference>
<dbReference type="CDD" id="cd01563">
    <property type="entry name" value="Thr-synth_1"/>
    <property type="match status" value="1"/>
</dbReference>
<dbReference type="Pfam" id="PF00291">
    <property type="entry name" value="PALP"/>
    <property type="match status" value="1"/>
</dbReference>
<dbReference type="GO" id="GO:0004795">
    <property type="term" value="F:threonine synthase activity"/>
    <property type="evidence" value="ECO:0007669"/>
    <property type="project" value="UniProtKB-UniRule"/>
</dbReference>
<dbReference type="InterPro" id="IPR008712">
    <property type="entry name" value="NinF"/>
</dbReference>
<dbReference type="InterPro" id="IPR001926">
    <property type="entry name" value="TrpB-like_PALP"/>
</dbReference>
<comment type="pathway">
    <text evidence="8">Amino-acid biosynthesis; L-threonine biosynthesis; L-threonine from L-aspartate: step 5/5.</text>
</comment>
<dbReference type="GO" id="GO:0006567">
    <property type="term" value="P:L-threonine catabolic process"/>
    <property type="evidence" value="ECO:0007669"/>
    <property type="project" value="TreeGrafter"/>
</dbReference>
<evidence type="ECO:0000313" key="12">
    <source>
        <dbReference type="EMBL" id="HGF99340.1"/>
    </source>
</evidence>
<dbReference type="Gene3D" id="3.40.50.1100">
    <property type="match status" value="2"/>
</dbReference>
<comment type="function">
    <text evidence="8">Catalyzes the gamma-elimination of phosphate from L-phosphohomoserine and the beta-addition of water to produce L-threonine.</text>
</comment>
<evidence type="ECO:0000256" key="10">
    <source>
        <dbReference type="PIRSR" id="PIRSR038945-2"/>
    </source>
</evidence>
<dbReference type="InterPro" id="IPR004450">
    <property type="entry name" value="Thr_synthase-like"/>
</dbReference>
<evidence type="ECO:0000256" key="5">
    <source>
        <dbReference type="ARBA" id="ARBA00023239"/>
    </source>
</evidence>
<dbReference type="Pfam" id="PF05810">
    <property type="entry name" value="NinF"/>
    <property type="match status" value="1"/>
</dbReference>
<dbReference type="AlphaFoldDB" id="A0A7C3ZJH6"/>
<evidence type="ECO:0000256" key="7">
    <source>
        <dbReference type="NCBIfam" id="TIGR00260"/>
    </source>
</evidence>
<comment type="catalytic activity">
    <reaction evidence="6 8">
        <text>O-phospho-L-homoserine + H2O = L-threonine + phosphate</text>
        <dbReference type="Rhea" id="RHEA:10840"/>
        <dbReference type="ChEBI" id="CHEBI:15377"/>
        <dbReference type="ChEBI" id="CHEBI:43474"/>
        <dbReference type="ChEBI" id="CHEBI:57590"/>
        <dbReference type="ChEBI" id="CHEBI:57926"/>
        <dbReference type="EC" id="4.2.3.1"/>
    </reaction>
</comment>
<evidence type="ECO:0000256" key="2">
    <source>
        <dbReference type="ARBA" id="ARBA00005517"/>
    </source>
</evidence>
<dbReference type="NCBIfam" id="TIGR00260">
    <property type="entry name" value="thrC"/>
    <property type="match status" value="1"/>
</dbReference>
<dbReference type="PANTHER" id="PTHR48078">
    <property type="entry name" value="THREONINE DEHYDRATASE, MITOCHONDRIAL-RELATED"/>
    <property type="match status" value="1"/>
</dbReference>
<dbReference type="PANTHER" id="PTHR48078:SF6">
    <property type="entry name" value="L-THREONINE DEHYDRATASE CATABOLIC TDCB"/>
    <property type="match status" value="1"/>
</dbReference>
<dbReference type="UniPathway" id="UPA00050">
    <property type="reaction ID" value="UER00065"/>
</dbReference>
<name>A0A7C3ZJH6_9CYAN</name>
<keyword evidence="5 8" id="KW-0456">Lyase</keyword>
<comment type="similarity">
    <text evidence="2 8">Belongs to the threonine synthase family.</text>
</comment>
<proteinExistence type="inferred from homology"/>
<dbReference type="GO" id="GO:0006565">
    <property type="term" value="P:L-serine catabolic process"/>
    <property type="evidence" value="ECO:0007669"/>
    <property type="project" value="TreeGrafter"/>
</dbReference>
<comment type="cofactor">
    <cofactor evidence="1 8 9">
        <name>pyridoxal 5'-phosphate</name>
        <dbReference type="ChEBI" id="CHEBI:597326"/>
    </cofactor>
</comment>